<sequence>MRILPLLLLLTACATTPPACPPGTQSATMLEGYFGRNAQGTEVVDDPAWTGFMDQVVTPAFPDGLTVLDGAGQWRGAGGRLARERSKILVVALPGASPAQALARIDPVIRLFRARFAQESVMVTTAEACVRF</sequence>
<comment type="caution">
    <text evidence="2">The sequence shown here is derived from an EMBL/GenBank/DDBJ whole genome shotgun (WGS) entry which is preliminary data.</text>
</comment>
<evidence type="ECO:0000256" key="1">
    <source>
        <dbReference type="SAM" id="SignalP"/>
    </source>
</evidence>
<dbReference type="EMBL" id="JAAVTX010000005">
    <property type="protein sequence ID" value="NKE46984.1"/>
    <property type="molecule type" value="Genomic_DNA"/>
</dbReference>
<name>A0ABX1F3Y0_9PROT</name>
<reference evidence="2 3" key="1">
    <citation type="submission" date="2020-03" db="EMBL/GenBank/DDBJ databases">
        <title>Roseomonas selenitidurans sp. nov. isolated from soil.</title>
        <authorList>
            <person name="Liu H."/>
        </authorList>
    </citation>
    <scope>NUCLEOTIDE SEQUENCE [LARGE SCALE GENOMIC DNA]</scope>
    <source>
        <strain evidence="2 3">JCM 15073</strain>
    </source>
</reference>
<protein>
    <submittedName>
        <fullName evidence="2">DUF3574 domain-containing protein</fullName>
    </submittedName>
</protein>
<dbReference type="Pfam" id="PF12098">
    <property type="entry name" value="DUF3574"/>
    <property type="match status" value="1"/>
</dbReference>
<feature type="signal peptide" evidence="1">
    <location>
        <begin position="1"/>
        <end position="19"/>
    </location>
</feature>
<dbReference type="Proteomes" id="UP000765160">
    <property type="component" value="Unassembled WGS sequence"/>
</dbReference>
<gene>
    <name evidence="2" type="ORF">HB662_19545</name>
</gene>
<evidence type="ECO:0000313" key="2">
    <source>
        <dbReference type="EMBL" id="NKE46984.1"/>
    </source>
</evidence>
<organism evidence="2 3">
    <name type="scientific">Falsiroseomonas frigidaquae</name>
    <dbReference type="NCBI Taxonomy" id="487318"/>
    <lineage>
        <taxon>Bacteria</taxon>
        <taxon>Pseudomonadati</taxon>
        <taxon>Pseudomonadota</taxon>
        <taxon>Alphaproteobacteria</taxon>
        <taxon>Acetobacterales</taxon>
        <taxon>Roseomonadaceae</taxon>
        <taxon>Falsiroseomonas</taxon>
    </lineage>
</organism>
<keyword evidence="3" id="KW-1185">Reference proteome</keyword>
<proteinExistence type="predicted"/>
<feature type="chain" id="PRO_5045342589" evidence="1">
    <location>
        <begin position="20"/>
        <end position="132"/>
    </location>
</feature>
<dbReference type="InterPro" id="IPR021957">
    <property type="entry name" value="DUF3574"/>
</dbReference>
<accession>A0ABX1F3Y0</accession>
<dbReference type="RefSeq" id="WP_168051760.1">
    <property type="nucleotide sequence ID" value="NZ_JAATJR010000005.1"/>
</dbReference>
<evidence type="ECO:0000313" key="3">
    <source>
        <dbReference type="Proteomes" id="UP000765160"/>
    </source>
</evidence>
<keyword evidence="1" id="KW-0732">Signal</keyword>